<gene>
    <name evidence="8" type="primary">deaD</name>
    <name evidence="8" type="synonym">csdA</name>
    <name evidence="14" type="ORF">AB6T85_19150</name>
</gene>
<dbReference type="Pfam" id="PF00271">
    <property type="entry name" value="Helicase_C"/>
    <property type="match status" value="1"/>
</dbReference>
<dbReference type="InterPro" id="IPR057325">
    <property type="entry name" value="DeaD_dimer"/>
</dbReference>
<keyword evidence="7 8" id="KW-0346">Stress response</keyword>
<feature type="region of interest" description="Disordered" evidence="10">
    <location>
        <begin position="434"/>
        <end position="477"/>
    </location>
</feature>
<evidence type="ECO:0000256" key="3">
    <source>
        <dbReference type="ARBA" id="ARBA00022801"/>
    </source>
</evidence>
<keyword evidence="3 8" id="KW-0378">Hydrolase</keyword>
<dbReference type="EMBL" id="JBGFFX010000013">
    <property type="protein sequence ID" value="MEY8772527.1"/>
    <property type="molecule type" value="Genomic_DNA"/>
</dbReference>
<dbReference type="HAMAP" id="MF_00964">
    <property type="entry name" value="DEAD_helicase_DeaD"/>
    <property type="match status" value="1"/>
</dbReference>
<keyword evidence="15" id="KW-1185">Reference proteome</keyword>
<dbReference type="CDD" id="cd12499">
    <property type="entry name" value="RRM_EcCsdA_like"/>
    <property type="match status" value="1"/>
</dbReference>
<dbReference type="Pfam" id="PF25399">
    <property type="entry name" value="DeaD_dimer"/>
    <property type="match status" value="1"/>
</dbReference>
<dbReference type="Proteomes" id="UP001565243">
    <property type="component" value="Unassembled WGS sequence"/>
</dbReference>
<dbReference type="PANTHER" id="PTHR47963:SF8">
    <property type="entry name" value="ATP-DEPENDENT RNA HELICASE DEAD"/>
    <property type="match status" value="1"/>
</dbReference>
<dbReference type="NCBIfam" id="NF008642">
    <property type="entry name" value="PRK11634.1"/>
    <property type="match status" value="1"/>
</dbReference>
<dbReference type="InterPro" id="IPR034415">
    <property type="entry name" value="CsdA_RRM"/>
</dbReference>
<sequence>MTEIETTFADLGLNESILESLNGMGYVKPSPIQAECIPHLLAGRDVLGMAQTGSGKTAAFSLPLLHNIDSNLKAPQILVLAPTRELAVQVAEAVTEFSKHMRGLNVVALYGGQRYDVQLRALRQGPQVVVGTPGRLLDHLKRGTLDLSNLRGLVLDEADEMLRMGFIEDVETIMAQIPADHQTALFSATMPEAIRRITKRFMKDPQEVRIQSSLTTRPDISQSYWTAYGRKTDALVRFLESEDFDAAIIFVRTKNATLEVAEALERSGYNSAALNGDMNQALREQTLERLKDGRLDILIATDVAARGLDVERISLVVNYDIPMDAESYVHRIGRTGRAGRAGRALLFVENRERRLLRNIERTMKLTIPEVELPNAELLGQRRLAKFAAKVQQQLESSDLEQYRALLSKMQPAEEELDIETLAAALLKMAQGERPLIVPADPAPRPRREFKERDDRRGDRPDRGPREARDGDRPRRERRDVGDMEVYRIEVGRDDGVEVRHIVGAIANEGDISSRYIGNIKLFGTHSTIELPKGMPGDILSHFTRTRILNKPMNMQLIGDAQPRSNDRGGERRGSGAPGRGGFGGARSEGGRSEGGRRFSNERSGSGERRPGGFSRDGRAPRREDGAAPTRRRDA</sequence>
<dbReference type="PROSITE" id="PS51192">
    <property type="entry name" value="HELICASE_ATP_BIND_1"/>
    <property type="match status" value="1"/>
</dbReference>
<evidence type="ECO:0000256" key="8">
    <source>
        <dbReference type="HAMAP-Rule" id="MF_00964"/>
    </source>
</evidence>
<dbReference type="GO" id="GO:0016787">
    <property type="term" value="F:hydrolase activity"/>
    <property type="evidence" value="ECO:0007669"/>
    <property type="project" value="UniProtKB-KW"/>
</dbReference>
<dbReference type="PANTHER" id="PTHR47963">
    <property type="entry name" value="DEAD-BOX ATP-DEPENDENT RNA HELICASE 47, MITOCHONDRIAL"/>
    <property type="match status" value="1"/>
</dbReference>
<keyword evidence="4 8" id="KW-0347">Helicase</keyword>
<evidence type="ECO:0000256" key="2">
    <source>
        <dbReference type="ARBA" id="ARBA00022741"/>
    </source>
</evidence>
<comment type="subcellular location">
    <subcellularLocation>
        <location evidence="8">Cytoplasm</location>
    </subcellularLocation>
</comment>
<evidence type="ECO:0000256" key="10">
    <source>
        <dbReference type="SAM" id="MobiDB-lite"/>
    </source>
</evidence>
<comment type="catalytic activity">
    <reaction evidence="8">
        <text>ATP + H2O = ADP + phosphate + H(+)</text>
        <dbReference type="Rhea" id="RHEA:13065"/>
        <dbReference type="ChEBI" id="CHEBI:15377"/>
        <dbReference type="ChEBI" id="CHEBI:15378"/>
        <dbReference type="ChEBI" id="CHEBI:30616"/>
        <dbReference type="ChEBI" id="CHEBI:43474"/>
        <dbReference type="ChEBI" id="CHEBI:456216"/>
        <dbReference type="EC" id="3.6.4.13"/>
    </reaction>
</comment>
<dbReference type="PROSITE" id="PS00039">
    <property type="entry name" value="DEAD_ATP_HELICASE"/>
    <property type="match status" value="1"/>
</dbReference>
<feature type="domain" description="Helicase C-terminal" evidence="12">
    <location>
        <begin position="231"/>
        <end position="378"/>
    </location>
</feature>
<evidence type="ECO:0000256" key="6">
    <source>
        <dbReference type="ARBA" id="ARBA00022884"/>
    </source>
</evidence>
<dbReference type="SMART" id="SM00487">
    <property type="entry name" value="DEXDc"/>
    <property type="match status" value="1"/>
</dbReference>
<protein>
    <recommendedName>
        <fullName evidence="8">ATP-dependent RNA helicase DeaD</fullName>
        <ecNumber evidence="8">3.6.4.13</ecNumber>
    </recommendedName>
    <alternativeName>
        <fullName evidence="8">Cold-shock DEAD box protein A</fullName>
    </alternativeName>
</protein>
<dbReference type="InterPro" id="IPR000629">
    <property type="entry name" value="RNA-helicase_DEAD-box_CS"/>
</dbReference>
<dbReference type="InterPro" id="IPR028618">
    <property type="entry name" value="DEAD_helicase_DeaD"/>
</dbReference>
<dbReference type="InterPro" id="IPR001650">
    <property type="entry name" value="Helicase_C-like"/>
</dbReference>
<dbReference type="InterPro" id="IPR014001">
    <property type="entry name" value="Helicase_ATP-bd"/>
</dbReference>
<dbReference type="PROSITE" id="PS51194">
    <property type="entry name" value="HELICASE_CTER"/>
    <property type="match status" value="1"/>
</dbReference>
<evidence type="ECO:0000259" key="11">
    <source>
        <dbReference type="PROSITE" id="PS51192"/>
    </source>
</evidence>
<comment type="similarity">
    <text evidence="8">Belongs to the DEAD box helicase family. DeaD/CsdA subfamily.</text>
</comment>
<accession>A0ABV4EC60</accession>
<keyword evidence="5 8" id="KW-0067">ATP-binding</keyword>
<keyword evidence="2 8" id="KW-0547">Nucleotide-binding</keyword>
<keyword evidence="1 8" id="KW-0963">Cytoplasm</keyword>
<evidence type="ECO:0000256" key="5">
    <source>
        <dbReference type="ARBA" id="ARBA00022840"/>
    </source>
</evidence>
<dbReference type="GO" id="GO:0003724">
    <property type="term" value="F:RNA helicase activity"/>
    <property type="evidence" value="ECO:0007669"/>
    <property type="project" value="UniProtKB-EC"/>
</dbReference>
<comment type="caution">
    <text evidence="14">The sequence shown here is derived from an EMBL/GenBank/DDBJ whole genome shotgun (WGS) entry which is preliminary data.</text>
</comment>
<dbReference type="Gene3D" id="3.40.50.300">
    <property type="entry name" value="P-loop containing nucleotide triphosphate hydrolases"/>
    <property type="match status" value="2"/>
</dbReference>
<keyword evidence="6 8" id="KW-0694">RNA-binding</keyword>
<comment type="function">
    <text evidence="8">DEAD-box RNA helicase involved in various cellular processes at low temperature, including ribosome biogenesis, mRNA degradation and translation initiation.</text>
</comment>
<evidence type="ECO:0000313" key="15">
    <source>
        <dbReference type="Proteomes" id="UP001565243"/>
    </source>
</evidence>
<evidence type="ECO:0000259" key="13">
    <source>
        <dbReference type="PROSITE" id="PS51195"/>
    </source>
</evidence>
<dbReference type="SUPFAM" id="SSF52540">
    <property type="entry name" value="P-loop containing nucleoside triphosphate hydrolases"/>
    <property type="match status" value="2"/>
</dbReference>
<dbReference type="RefSeq" id="WP_253457935.1">
    <property type="nucleotide sequence ID" value="NZ_JBGFFX010000013.1"/>
</dbReference>
<organism evidence="14 15">
    <name type="scientific">Erwinia aeris</name>
    <dbReference type="NCBI Taxonomy" id="3239803"/>
    <lineage>
        <taxon>Bacteria</taxon>
        <taxon>Pseudomonadati</taxon>
        <taxon>Pseudomonadota</taxon>
        <taxon>Gammaproteobacteria</taxon>
        <taxon>Enterobacterales</taxon>
        <taxon>Erwiniaceae</taxon>
        <taxon>Erwinia</taxon>
    </lineage>
</organism>
<dbReference type="Gene3D" id="3.30.70.330">
    <property type="match status" value="1"/>
</dbReference>
<proteinExistence type="inferred from homology"/>
<feature type="domain" description="Helicase ATP-binding" evidence="11">
    <location>
        <begin position="37"/>
        <end position="208"/>
    </location>
</feature>
<feature type="compositionally biased region" description="Gly residues" evidence="10">
    <location>
        <begin position="575"/>
        <end position="587"/>
    </location>
</feature>
<feature type="region of interest" description="Disordered" evidence="10">
    <location>
        <begin position="557"/>
        <end position="634"/>
    </location>
</feature>
<feature type="compositionally biased region" description="Basic and acidic residues" evidence="10">
    <location>
        <begin position="564"/>
        <end position="573"/>
    </location>
</feature>
<evidence type="ECO:0000259" key="12">
    <source>
        <dbReference type="PROSITE" id="PS51194"/>
    </source>
</evidence>
<dbReference type="InterPro" id="IPR011545">
    <property type="entry name" value="DEAD/DEAH_box_helicase_dom"/>
</dbReference>
<feature type="short sequence motif" description="Q motif" evidence="9">
    <location>
        <begin position="6"/>
        <end position="34"/>
    </location>
</feature>
<evidence type="ECO:0000256" key="9">
    <source>
        <dbReference type="PROSITE-ProRule" id="PRU00552"/>
    </source>
</evidence>
<dbReference type="CDD" id="cd00268">
    <property type="entry name" value="DEADc"/>
    <property type="match status" value="1"/>
</dbReference>
<dbReference type="InterPro" id="IPR027417">
    <property type="entry name" value="P-loop_NTPase"/>
</dbReference>
<feature type="domain" description="DEAD-box RNA helicase Q" evidence="13">
    <location>
        <begin position="6"/>
        <end position="34"/>
    </location>
</feature>
<dbReference type="PROSITE" id="PS51195">
    <property type="entry name" value="Q_MOTIF"/>
    <property type="match status" value="1"/>
</dbReference>
<feature type="compositionally biased region" description="Basic and acidic residues" evidence="10">
    <location>
        <begin position="443"/>
        <end position="477"/>
    </location>
</feature>
<dbReference type="EC" id="3.6.4.13" evidence="8"/>
<dbReference type="InterPro" id="IPR012677">
    <property type="entry name" value="Nucleotide-bd_a/b_plait_sf"/>
</dbReference>
<reference evidence="14 15" key="1">
    <citation type="submission" date="2024-07" db="EMBL/GenBank/DDBJ databases">
        <authorList>
            <person name="Hebao G."/>
        </authorList>
    </citation>
    <scope>NUCLEOTIDE SEQUENCE [LARGE SCALE GENOMIC DNA]</scope>
    <source>
        <strain evidence="14 15">ACCC 02193</strain>
    </source>
</reference>
<dbReference type="InterPro" id="IPR005580">
    <property type="entry name" value="DbpA/CsdA_RNA-bd_dom"/>
</dbReference>
<dbReference type="CDD" id="cd18787">
    <property type="entry name" value="SF2_C_DEAD"/>
    <property type="match status" value="1"/>
</dbReference>
<evidence type="ECO:0000313" key="14">
    <source>
        <dbReference type="EMBL" id="MEY8772527.1"/>
    </source>
</evidence>
<feature type="compositionally biased region" description="Basic and acidic residues" evidence="10">
    <location>
        <begin position="588"/>
        <end position="634"/>
    </location>
</feature>
<dbReference type="InterPro" id="IPR014014">
    <property type="entry name" value="RNA_helicase_DEAD_Q_motif"/>
</dbReference>
<dbReference type="SMART" id="SM00490">
    <property type="entry name" value="HELICc"/>
    <property type="match status" value="1"/>
</dbReference>
<dbReference type="InterPro" id="IPR044742">
    <property type="entry name" value="DEAD/DEAH_RhlB"/>
</dbReference>
<evidence type="ECO:0000256" key="7">
    <source>
        <dbReference type="ARBA" id="ARBA00023016"/>
    </source>
</evidence>
<dbReference type="InterPro" id="IPR050547">
    <property type="entry name" value="DEAD_box_RNA_helicases"/>
</dbReference>
<dbReference type="Pfam" id="PF03880">
    <property type="entry name" value="DbpA"/>
    <property type="match status" value="1"/>
</dbReference>
<dbReference type="Pfam" id="PF00270">
    <property type="entry name" value="DEAD"/>
    <property type="match status" value="1"/>
</dbReference>
<name>A0ABV4EC60_9GAMM</name>
<evidence type="ECO:0000256" key="1">
    <source>
        <dbReference type="ARBA" id="ARBA00022490"/>
    </source>
</evidence>
<evidence type="ECO:0000256" key="4">
    <source>
        <dbReference type="ARBA" id="ARBA00022806"/>
    </source>
</evidence>